<dbReference type="EMBL" id="NSKA01000002">
    <property type="protein sequence ID" value="PAU72724.1"/>
    <property type="molecule type" value="Genomic_DNA"/>
</dbReference>
<protein>
    <recommendedName>
        <fullName evidence="1">DUF4145 domain-containing protein</fullName>
    </recommendedName>
</protein>
<evidence type="ECO:0000313" key="2">
    <source>
        <dbReference type="EMBL" id="PAU72724.1"/>
    </source>
</evidence>
<organism evidence="2 3">
    <name type="scientific">Vreelandella alkaliphila</name>
    <dbReference type="NCBI Taxonomy" id="272774"/>
    <lineage>
        <taxon>Bacteria</taxon>
        <taxon>Pseudomonadati</taxon>
        <taxon>Pseudomonadota</taxon>
        <taxon>Gammaproteobacteria</taxon>
        <taxon>Oceanospirillales</taxon>
        <taxon>Halomonadaceae</taxon>
        <taxon>Vreelandella</taxon>
    </lineage>
</organism>
<evidence type="ECO:0000259" key="1">
    <source>
        <dbReference type="Pfam" id="PF13643"/>
    </source>
</evidence>
<name>A0ABX4HKP3_9GAMM</name>
<proteinExistence type="predicted"/>
<dbReference type="RefSeq" id="WP_095603097.1">
    <property type="nucleotide sequence ID" value="NZ_NSKA01000002.1"/>
</dbReference>
<sequence>MSLLVADCPRCGTKDITFDVGNQVQVATRFNWQMVLEIFCVCRACRHPTVFLVSQNHHHYAETLKAGLSEFGSAINDLVKVERYIGIQDNSAEVPPEHLPENIERIFKEGSACMSIGCYNAATTMFRLCLDLATKSLLPDDAEGLNNRIRRNLGFRLPWLFDNQILPEGLRELSSCIKDDGNDGAHEGILSKEDAADVLDFTFILLERLYTEPQRLEIARQRRAARRNGD</sequence>
<dbReference type="Pfam" id="PF13643">
    <property type="entry name" value="DUF4145"/>
    <property type="match status" value="1"/>
</dbReference>
<reference evidence="2 3" key="1">
    <citation type="submission" date="2017-08" db="EMBL/GenBank/DDBJ databases">
        <title>Halomonas binhaiensis sp. nov., isolated from saline alkaline soil.</title>
        <authorList>
            <person name="Wang D."/>
            <person name="Zhang G."/>
        </authorList>
    </citation>
    <scope>NUCLEOTIDE SEQUENCE [LARGE SCALE GENOMIC DNA]</scope>
    <source>
        <strain evidence="2 3">WN018</strain>
    </source>
</reference>
<keyword evidence="3" id="KW-1185">Reference proteome</keyword>
<comment type="caution">
    <text evidence="2">The sequence shown here is derived from an EMBL/GenBank/DDBJ whole genome shotgun (WGS) entry which is preliminary data.</text>
</comment>
<dbReference type="Proteomes" id="UP000218675">
    <property type="component" value="Unassembled WGS sequence"/>
</dbReference>
<dbReference type="InterPro" id="IPR025285">
    <property type="entry name" value="DUF4145"/>
</dbReference>
<evidence type="ECO:0000313" key="3">
    <source>
        <dbReference type="Proteomes" id="UP000218675"/>
    </source>
</evidence>
<gene>
    <name evidence="2" type="ORF">CK497_06300</name>
</gene>
<feature type="domain" description="DUF4145" evidence="1">
    <location>
        <begin position="111"/>
        <end position="202"/>
    </location>
</feature>
<accession>A0ABX4HKP3</accession>